<dbReference type="PROSITE" id="PS50086">
    <property type="entry name" value="TBC_RABGAP"/>
    <property type="match status" value="1"/>
</dbReference>
<accession>A0A6A6NBS1</accession>
<organism evidence="3 4">
    <name type="scientific">Hevea brasiliensis</name>
    <name type="common">Para rubber tree</name>
    <name type="synonym">Siphonia brasiliensis</name>
    <dbReference type="NCBI Taxonomy" id="3981"/>
    <lineage>
        <taxon>Eukaryota</taxon>
        <taxon>Viridiplantae</taxon>
        <taxon>Streptophyta</taxon>
        <taxon>Embryophyta</taxon>
        <taxon>Tracheophyta</taxon>
        <taxon>Spermatophyta</taxon>
        <taxon>Magnoliopsida</taxon>
        <taxon>eudicotyledons</taxon>
        <taxon>Gunneridae</taxon>
        <taxon>Pentapetalae</taxon>
        <taxon>rosids</taxon>
        <taxon>fabids</taxon>
        <taxon>Malpighiales</taxon>
        <taxon>Euphorbiaceae</taxon>
        <taxon>Crotonoideae</taxon>
        <taxon>Micrandreae</taxon>
        <taxon>Hevea</taxon>
    </lineage>
</organism>
<dbReference type="InterPro" id="IPR000195">
    <property type="entry name" value="Rab-GAP-TBC_dom"/>
</dbReference>
<sequence length="257" mass="29323">MKNNHNISSSLDSRFNQTLNNVQGLLKGRSIPGKILLTRRTDPPEDPSLQEHSPSFGRSFSENDVGTSDRIDMSRECTSSFTSSCDLDILGVLIAYLLCTYGYAPPNSDRREGVLRRKRLEYLDCVAQFYDIPDTERSDDEINMLRQISVDCPRTVPDVTFFQQEQVQKSLERILYAWAIRHPASGYVQGINDLATPFLVVFLSEYLEGDIDNWSMDDLSPDKISDIEADCYWCLSKLLDGMQDHYTFAQPGIQRRV</sequence>
<protein>
    <recommendedName>
        <fullName evidence="2">Rab-GAP TBC domain-containing protein</fullName>
    </recommendedName>
</protein>
<dbReference type="GO" id="GO:0005096">
    <property type="term" value="F:GTPase activator activity"/>
    <property type="evidence" value="ECO:0007669"/>
    <property type="project" value="TreeGrafter"/>
</dbReference>
<proteinExistence type="predicted"/>
<keyword evidence="4" id="KW-1185">Reference proteome</keyword>
<evidence type="ECO:0000313" key="3">
    <source>
        <dbReference type="EMBL" id="KAF2321983.1"/>
    </source>
</evidence>
<feature type="compositionally biased region" description="Polar residues" evidence="1">
    <location>
        <begin position="50"/>
        <end position="66"/>
    </location>
</feature>
<feature type="domain" description="Rab-GAP TBC" evidence="2">
    <location>
        <begin position="131"/>
        <end position="257"/>
    </location>
</feature>
<name>A0A6A6NBS1_HEVBR</name>
<dbReference type="Proteomes" id="UP000467840">
    <property type="component" value="Chromosome 11"/>
</dbReference>
<dbReference type="EMBL" id="JAAGAX010000002">
    <property type="protein sequence ID" value="KAF2321983.1"/>
    <property type="molecule type" value="Genomic_DNA"/>
</dbReference>
<feature type="region of interest" description="Disordered" evidence="1">
    <location>
        <begin position="36"/>
        <end position="68"/>
    </location>
</feature>
<dbReference type="FunFam" id="1.10.8.270:FF:000028">
    <property type="entry name" value="TBC domain containing protein"/>
    <property type="match status" value="1"/>
</dbReference>
<dbReference type="Gene3D" id="1.10.8.270">
    <property type="entry name" value="putative rabgap domain of human tbc1 domain family member 14 like domains"/>
    <property type="match status" value="1"/>
</dbReference>
<reference evidence="3 4" key="1">
    <citation type="journal article" date="2020" name="Mol. Plant">
        <title>The Chromosome-Based Rubber Tree Genome Provides New Insights into Spurge Genome Evolution and Rubber Biosynthesis.</title>
        <authorList>
            <person name="Liu J."/>
            <person name="Shi C."/>
            <person name="Shi C.C."/>
            <person name="Li W."/>
            <person name="Zhang Q.J."/>
            <person name="Zhang Y."/>
            <person name="Li K."/>
            <person name="Lu H.F."/>
            <person name="Shi C."/>
            <person name="Zhu S.T."/>
            <person name="Xiao Z.Y."/>
            <person name="Nan H."/>
            <person name="Yue Y."/>
            <person name="Zhu X.G."/>
            <person name="Wu Y."/>
            <person name="Hong X.N."/>
            <person name="Fan G.Y."/>
            <person name="Tong Y."/>
            <person name="Zhang D."/>
            <person name="Mao C.L."/>
            <person name="Liu Y.L."/>
            <person name="Hao S.J."/>
            <person name="Liu W.Q."/>
            <person name="Lv M.Q."/>
            <person name="Zhang H.B."/>
            <person name="Liu Y."/>
            <person name="Hu-Tang G.R."/>
            <person name="Wang J.P."/>
            <person name="Wang J.H."/>
            <person name="Sun Y.H."/>
            <person name="Ni S.B."/>
            <person name="Chen W.B."/>
            <person name="Zhang X.C."/>
            <person name="Jiao Y.N."/>
            <person name="Eichler E.E."/>
            <person name="Li G.H."/>
            <person name="Liu X."/>
            <person name="Gao L.Z."/>
        </authorList>
    </citation>
    <scope>NUCLEOTIDE SEQUENCE [LARGE SCALE GENOMIC DNA]</scope>
    <source>
        <strain evidence="4">cv. GT1</strain>
        <tissue evidence="3">Leaf</tissue>
    </source>
</reference>
<dbReference type="SUPFAM" id="SSF47923">
    <property type="entry name" value="Ypt/Rab-GAP domain of gyp1p"/>
    <property type="match status" value="1"/>
</dbReference>
<dbReference type="AlphaFoldDB" id="A0A6A6NBS1"/>
<dbReference type="Pfam" id="PF00566">
    <property type="entry name" value="RabGAP-TBC"/>
    <property type="match status" value="1"/>
</dbReference>
<gene>
    <name evidence="3" type="ORF">GH714_005176</name>
</gene>
<comment type="caution">
    <text evidence="3">The sequence shown here is derived from an EMBL/GenBank/DDBJ whole genome shotgun (WGS) entry which is preliminary data.</text>
</comment>
<dbReference type="PANTHER" id="PTHR22957">
    <property type="entry name" value="TBC1 DOMAIN FAMILY MEMBER GTPASE-ACTIVATING PROTEIN"/>
    <property type="match status" value="1"/>
</dbReference>
<evidence type="ECO:0000313" key="4">
    <source>
        <dbReference type="Proteomes" id="UP000467840"/>
    </source>
</evidence>
<evidence type="ECO:0000256" key="1">
    <source>
        <dbReference type="SAM" id="MobiDB-lite"/>
    </source>
</evidence>
<dbReference type="InterPro" id="IPR035969">
    <property type="entry name" value="Rab-GAP_TBC_sf"/>
</dbReference>
<dbReference type="PANTHER" id="PTHR22957:SF26">
    <property type="entry name" value="LD44506P"/>
    <property type="match status" value="1"/>
</dbReference>
<evidence type="ECO:0000259" key="2">
    <source>
        <dbReference type="PROSITE" id="PS50086"/>
    </source>
</evidence>